<name>A0A2I0B145_9ASPA</name>
<proteinExistence type="predicted"/>
<feature type="region of interest" description="Disordered" evidence="1">
    <location>
        <begin position="1"/>
        <end position="74"/>
    </location>
</feature>
<gene>
    <name evidence="2" type="ORF">AXF42_Ash018807</name>
</gene>
<dbReference type="OrthoDB" id="10259572at2759"/>
<evidence type="ECO:0000313" key="2">
    <source>
        <dbReference type="EMBL" id="PKA61520.1"/>
    </source>
</evidence>
<feature type="compositionally biased region" description="Polar residues" evidence="1">
    <location>
        <begin position="49"/>
        <end position="63"/>
    </location>
</feature>
<dbReference type="PANTHER" id="PTHR34662">
    <property type="entry name" value="OS04G0422700 PROTEIN"/>
    <property type="match status" value="1"/>
</dbReference>
<dbReference type="Proteomes" id="UP000236161">
    <property type="component" value="Unassembled WGS sequence"/>
</dbReference>
<feature type="compositionally biased region" description="Polar residues" evidence="1">
    <location>
        <begin position="1"/>
        <end position="22"/>
    </location>
</feature>
<dbReference type="PANTHER" id="PTHR34662:SF3">
    <property type="entry name" value="OS04G0422700 PROTEIN"/>
    <property type="match status" value="1"/>
</dbReference>
<protein>
    <submittedName>
        <fullName evidence="2">Uncharacterized protein</fullName>
    </submittedName>
</protein>
<organism evidence="2 3">
    <name type="scientific">Apostasia shenzhenica</name>
    <dbReference type="NCBI Taxonomy" id="1088818"/>
    <lineage>
        <taxon>Eukaryota</taxon>
        <taxon>Viridiplantae</taxon>
        <taxon>Streptophyta</taxon>
        <taxon>Embryophyta</taxon>
        <taxon>Tracheophyta</taxon>
        <taxon>Spermatophyta</taxon>
        <taxon>Magnoliopsida</taxon>
        <taxon>Liliopsida</taxon>
        <taxon>Asparagales</taxon>
        <taxon>Orchidaceae</taxon>
        <taxon>Apostasioideae</taxon>
        <taxon>Apostasia</taxon>
    </lineage>
</organism>
<reference evidence="2 3" key="1">
    <citation type="journal article" date="2017" name="Nature">
        <title>The Apostasia genome and the evolution of orchids.</title>
        <authorList>
            <person name="Zhang G.Q."/>
            <person name="Liu K.W."/>
            <person name="Li Z."/>
            <person name="Lohaus R."/>
            <person name="Hsiao Y.Y."/>
            <person name="Niu S.C."/>
            <person name="Wang J.Y."/>
            <person name="Lin Y.C."/>
            <person name="Xu Q."/>
            <person name="Chen L.J."/>
            <person name="Yoshida K."/>
            <person name="Fujiwara S."/>
            <person name="Wang Z.W."/>
            <person name="Zhang Y.Q."/>
            <person name="Mitsuda N."/>
            <person name="Wang M."/>
            <person name="Liu G.H."/>
            <person name="Pecoraro L."/>
            <person name="Huang H.X."/>
            <person name="Xiao X.J."/>
            <person name="Lin M."/>
            <person name="Wu X.Y."/>
            <person name="Wu W.L."/>
            <person name="Chen Y.Y."/>
            <person name="Chang S.B."/>
            <person name="Sakamoto S."/>
            <person name="Ohme-Takagi M."/>
            <person name="Yagi M."/>
            <person name="Zeng S.J."/>
            <person name="Shen C.Y."/>
            <person name="Yeh C.M."/>
            <person name="Luo Y.B."/>
            <person name="Tsai W.C."/>
            <person name="Van de Peer Y."/>
            <person name="Liu Z.J."/>
        </authorList>
    </citation>
    <scope>NUCLEOTIDE SEQUENCE [LARGE SCALE GENOMIC DNA]</scope>
    <source>
        <strain evidence="3">cv. Shenzhen</strain>
        <tissue evidence="2">Stem</tissue>
    </source>
</reference>
<dbReference type="EMBL" id="KZ451929">
    <property type="protein sequence ID" value="PKA61520.1"/>
    <property type="molecule type" value="Genomic_DNA"/>
</dbReference>
<evidence type="ECO:0000256" key="1">
    <source>
        <dbReference type="SAM" id="MobiDB-lite"/>
    </source>
</evidence>
<sequence>MPSSPSGGCRSNTAASLAQETSPLEPREAATAGRDLSPALAPTAGGDIPSSQSGRWWAHNSSKLAPKEAPAAAAPPSDWYCGIPFISSNPAVPLPTGETDTASLRPLPRSFLHL</sequence>
<accession>A0A2I0B145</accession>
<dbReference type="AlphaFoldDB" id="A0A2I0B145"/>
<keyword evidence="3" id="KW-1185">Reference proteome</keyword>
<evidence type="ECO:0000313" key="3">
    <source>
        <dbReference type="Proteomes" id="UP000236161"/>
    </source>
</evidence>